<keyword evidence="8" id="KW-0997">Cell inner membrane</keyword>
<evidence type="ECO:0000256" key="5">
    <source>
        <dbReference type="ARBA" id="ARBA00011738"/>
    </source>
</evidence>
<protein>
    <recommendedName>
        <fullName evidence="6">diguanylate cyclase</fullName>
        <ecNumber evidence="6">2.7.7.65</ecNumber>
    </recommendedName>
    <alternativeName>
        <fullName evidence="18">Cellulose synthesis regulatory protein</fullName>
    </alternativeName>
</protein>
<gene>
    <name evidence="23" type="ORF">TUM16652_37790</name>
</gene>
<keyword evidence="14" id="KW-0135">Cellulose biosynthesis</keyword>
<evidence type="ECO:0000256" key="11">
    <source>
        <dbReference type="ARBA" id="ARBA00022723"/>
    </source>
</evidence>
<comment type="caution">
    <text evidence="23">The sequence shown here is derived from an EMBL/GenBank/DDBJ whole genome shotgun (WGS) entry which is preliminary data.</text>
</comment>
<keyword evidence="7" id="KW-1003">Cell membrane</keyword>
<dbReference type="GO" id="GO:0046872">
    <property type="term" value="F:metal ion binding"/>
    <property type="evidence" value="ECO:0007669"/>
    <property type="project" value="UniProtKB-KW"/>
</dbReference>
<evidence type="ECO:0000256" key="20">
    <source>
        <dbReference type="ARBA" id="ARBA00045634"/>
    </source>
</evidence>
<comment type="pathway">
    <text evidence="3">Purine metabolism; 3',5'-cyclic di-GMP biosynthesis.</text>
</comment>
<dbReference type="NCBIfam" id="TIGR00254">
    <property type="entry name" value="GGDEF"/>
    <property type="match status" value="1"/>
</dbReference>
<evidence type="ECO:0000256" key="16">
    <source>
        <dbReference type="ARBA" id="ARBA00023134"/>
    </source>
</evidence>
<organism evidence="23 24">
    <name type="scientific">Enterobacter cloacae</name>
    <dbReference type="NCBI Taxonomy" id="550"/>
    <lineage>
        <taxon>Bacteria</taxon>
        <taxon>Pseudomonadati</taxon>
        <taxon>Pseudomonadota</taxon>
        <taxon>Gammaproteobacteria</taxon>
        <taxon>Enterobacterales</taxon>
        <taxon>Enterobacteriaceae</taxon>
        <taxon>Enterobacter</taxon>
        <taxon>Enterobacter cloacae complex</taxon>
    </lineage>
</organism>
<evidence type="ECO:0000313" key="23">
    <source>
        <dbReference type="EMBL" id="GJJ85079.1"/>
    </source>
</evidence>
<keyword evidence="10 21" id="KW-0812">Transmembrane</keyword>
<dbReference type="SUPFAM" id="SSF55073">
    <property type="entry name" value="Nucleotide cyclase"/>
    <property type="match status" value="1"/>
</dbReference>
<dbReference type="FunFam" id="3.30.70.270:FF:000001">
    <property type="entry name" value="Diguanylate cyclase domain protein"/>
    <property type="match status" value="1"/>
</dbReference>
<dbReference type="InterPro" id="IPR050469">
    <property type="entry name" value="Diguanylate_Cyclase"/>
</dbReference>
<dbReference type="GO" id="GO:0030244">
    <property type="term" value="P:cellulose biosynthetic process"/>
    <property type="evidence" value="ECO:0007669"/>
    <property type="project" value="UniProtKB-KW"/>
</dbReference>
<evidence type="ECO:0000259" key="22">
    <source>
        <dbReference type="PROSITE" id="PS50887"/>
    </source>
</evidence>
<keyword evidence="16" id="KW-0342">GTP-binding</keyword>
<dbReference type="InterPro" id="IPR033416">
    <property type="entry name" value="CHASE7"/>
</dbReference>
<evidence type="ECO:0000256" key="12">
    <source>
        <dbReference type="ARBA" id="ARBA00022741"/>
    </source>
</evidence>
<dbReference type="Gene3D" id="3.30.70.270">
    <property type="match status" value="1"/>
</dbReference>
<dbReference type="PANTHER" id="PTHR45138:SF16">
    <property type="entry name" value="DIGUANYLATE CYCLASE DGCQ-RELATED"/>
    <property type="match status" value="1"/>
</dbReference>
<evidence type="ECO:0000256" key="18">
    <source>
        <dbReference type="ARBA" id="ARBA00031311"/>
    </source>
</evidence>
<feature type="transmembrane region" description="Helical" evidence="21">
    <location>
        <begin position="364"/>
        <end position="389"/>
    </location>
</feature>
<dbReference type="GO" id="GO:0052621">
    <property type="term" value="F:diguanylate cyclase activity"/>
    <property type="evidence" value="ECO:0007669"/>
    <property type="project" value="UniProtKB-EC"/>
</dbReference>
<dbReference type="InterPro" id="IPR043128">
    <property type="entry name" value="Rev_trsase/Diguanyl_cyclase"/>
</dbReference>
<keyword evidence="9" id="KW-0808">Transferase</keyword>
<evidence type="ECO:0000256" key="15">
    <source>
        <dbReference type="ARBA" id="ARBA00022989"/>
    </source>
</evidence>
<comment type="subcellular location">
    <subcellularLocation>
        <location evidence="2">Cell inner membrane</location>
        <topology evidence="2">Multi-pass membrane protein</topology>
    </subcellularLocation>
</comment>
<comment type="pathway">
    <text evidence="4">Glycan metabolism; bacterial cellulose biosynthesis.</text>
</comment>
<feature type="transmembrane region" description="Helical" evidence="21">
    <location>
        <begin position="33"/>
        <end position="51"/>
    </location>
</feature>
<dbReference type="InterPro" id="IPR000160">
    <property type="entry name" value="GGDEF_dom"/>
</dbReference>
<keyword evidence="17 21" id="KW-0472">Membrane</keyword>
<dbReference type="SMART" id="SM00267">
    <property type="entry name" value="GGDEF"/>
    <property type="match status" value="1"/>
</dbReference>
<dbReference type="CDD" id="cd01949">
    <property type="entry name" value="GGDEF"/>
    <property type="match status" value="1"/>
</dbReference>
<evidence type="ECO:0000256" key="14">
    <source>
        <dbReference type="ARBA" id="ARBA00022916"/>
    </source>
</evidence>
<comment type="subunit">
    <text evidence="5">Homodimer.</text>
</comment>
<comment type="catalytic activity">
    <reaction evidence="19">
        <text>2 GTP = 3',3'-c-di-GMP + 2 diphosphate</text>
        <dbReference type="Rhea" id="RHEA:24898"/>
        <dbReference type="ChEBI" id="CHEBI:33019"/>
        <dbReference type="ChEBI" id="CHEBI:37565"/>
        <dbReference type="ChEBI" id="CHEBI:58805"/>
        <dbReference type="EC" id="2.7.7.65"/>
    </reaction>
</comment>
<feature type="domain" description="GGDEF" evidence="22">
    <location>
        <begin position="437"/>
        <end position="572"/>
    </location>
</feature>
<evidence type="ECO:0000256" key="6">
    <source>
        <dbReference type="ARBA" id="ARBA00012528"/>
    </source>
</evidence>
<dbReference type="PANTHER" id="PTHR45138">
    <property type="entry name" value="REGULATORY COMPONENTS OF SENSORY TRANSDUCTION SYSTEM"/>
    <property type="match status" value="1"/>
</dbReference>
<reference evidence="23" key="1">
    <citation type="submission" date="2021-11" db="EMBL/GenBank/DDBJ databases">
        <title>WGS analysis for carbapenemase-producing Enterobacterales outbreak in a University Hospital, Japan.</title>
        <authorList>
            <person name="Tukada M."/>
            <person name="Miyazaki T."/>
            <person name="Aoki K."/>
            <person name="Yoshizawa S."/>
            <person name="Ishii Y."/>
            <person name="Tateda K."/>
        </authorList>
    </citation>
    <scope>NUCLEOTIDE SEQUENCE</scope>
    <source>
        <strain evidence="23">TUM16652</strain>
    </source>
</reference>
<dbReference type="GO" id="GO:0005525">
    <property type="term" value="F:GTP binding"/>
    <property type="evidence" value="ECO:0007669"/>
    <property type="project" value="UniProtKB-KW"/>
</dbReference>
<comment type="function">
    <text evidence="20">Catalyzes the synthesis of cyclic-di-GMP (c-di-GMP) via the condensation of 2 GTP molecules. Cyclic-di-GMP is a second messenger which controls cell surface-associated traits in bacteria. Involved in the regulation of cellulose production.</text>
</comment>
<dbReference type="Pfam" id="PF17151">
    <property type="entry name" value="CHASE7"/>
    <property type="match status" value="1"/>
</dbReference>
<keyword evidence="15 21" id="KW-1133">Transmembrane helix</keyword>
<evidence type="ECO:0000256" key="8">
    <source>
        <dbReference type="ARBA" id="ARBA00022519"/>
    </source>
</evidence>
<dbReference type="EMBL" id="BQFY01000026">
    <property type="protein sequence ID" value="GJJ85079.1"/>
    <property type="molecule type" value="Genomic_DNA"/>
</dbReference>
<evidence type="ECO:0000256" key="10">
    <source>
        <dbReference type="ARBA" id="ARBA00022692"/>
    </source>
</evidence>
<evidence type="ECO:0000256" key="17">
    <source>
        <dbReference type="ARBA" id="ARBA00023136"/>
    </source>
</evidence>
<comment type="cofactor">
    <cofactor evidence="1">
        <name>Mg(2+)</name>
        <dbReference type="ChEBI" id="CHEBI:18420"/>
    </cofactor>
</comment>
<evidence type="ECO:0000256" key="7">
    <source>
        <dbReference type="ARBA" id="ARBA00022475"/>
    </source>
</evidence>
<evidence type="ECO:0000256" key="2">
    <source>
        <dbReference type="ARBA" id="ARBA00004429"/>
    </source>
</evidence>
<evidence type="ECO:0000256" key="13">
    <source>
        <dbReference type="ARBA" id="ARBA00022842"/>
    </source>
</evidence>
<dbReference type="NCBIfam" id="NF011955">
    <property type="entry name" value="PRK15426.1"/>
    <property type="match status" value="1"/>
</dbReference>
<dbReference type="Proteomes" id="UP001050241">
    <property type="component" value="Unassembled WGS sequence"/>
</dbReference>
<evidence type="ECO:0000256" key="19">
    <source>
        <dbReference type="ARBA" id="ARBA00034247"/>
    </source>
</evidence>
<evidence type="ECO:0000256" key="21">
    <source>
        <dbReference type="SAM" id="Phobius"/>
    </source>
</evidence>
<dbReference type="AlphaFoldDB" id="A0ABD0BYA1"/>
<accession>A0ABD0BYA1</accession>
<name>A0ABD0BYA1_ENTCL</name>
<keyword evidence="12" id="KW-0547">Nucleotide-binding</keyword>
<dbReference type="PROSITE" id="PS50887">
    <property type="entry name" value="GGDEF"/>
    <property type="match status" value="1"/>
</dbReference>
<keyword evidence="11" id="KW-0479">Metal-binding</keyword>
<evidence type="ECO:0000256" key="9">
    <source>
        <dbReference type="ARBA" id="ARBA00022679"/>
    </source>
</evidence>
<proteinExistence type="predicted"/>
<dbReference type="InterPro" id="IPR029787">
    <property type="entry name" value="Nucleotide_cyclase"/>
</dbReference>
<dbReference type="Pfam" id="PF00990">
    <property type="entry name" value="GGDEF"/>
    <property type="match status" value="1"/>
</dbReference>
<sequence length="575" mass="65361">MVSDNQGVCVQHDTFVVKQSFLQWLHKRSNPRLIVNFCFIVVLIFSTLLTWREVVVLEDAYISSQRNHLETVASALDRQLQFSVDKILFFRHSMRDALETPLAFGVLHDAVKRFAHLRTSPSWQIAVDKQRTLPINGVSDAFVEKTTLLNRDDEYLDNELSAALEVGYLLRLASSPSRNEERVIYVSRAGFFLETDTPGNSSDIVQRYYHLVTQPWFTQQSERENRARAVRWFISPPSTFVGKKPLITASVPVYYNHVWYGVVAMDFTFATLRRLLVEAVGDNPEGEYQLYDSRLTQLATSESPAADVNHFDARELAQIAHAIESDSEGGIRLGSRFVSWERLDHFDGIVLRVHTLDEGGRGDFGSISIVLALLWALFTAMLLISWLVIRRMVSNMYSMQNSLQWQAWHDPLTRLNNRGSLFEQAKMLAKQCEQQSLPFSVIQIDLDCFKSINDRFGHQAGDKVLSHAAGLIVSTLRTKDIAGRVGGEEFCVVLPGMTLEEAAEVAEQIRERIDSKEILIKKSTTLRVSASFGVSGAQEKGNYHFENLQSTADARLYEAKQRGRNRVIWQDHVKK</sequence>
<dbReference type="EC" id="2.7.7.65" evidence="6"/>
<evidence type="ECO:0000256" key="1">
    <source>
        <dbReference type="ARBA" id="ARBA00001946"/>
    </source>
</evidence>
<dbReference type="GO" id="GO:0005886">
    <property type="term" value="C:plasma membrane"/>
    <property type="evidence" value="ECO:0007669"/>
    <property type="project" value="UniProtKB-SubCell"/>
</dbReference>
<dbReference type="Gene3D" id="3.30.450.20">
    <property type="entry name" value="PAS domain"/>
    <property type="match status" value="1"/>
</dbReference>
<evidence type="ECO:0000256" key="4">
    <source>
        <dbReference type="ARBA" id="ARBA00005186"/>
    </source>
</evidence>
<evidence type="ECO:0000313" key="24">
    <source>
        <dbReference type="Proteomes" id="UP001050241"/>
    </source>
</evidence>
<keyword evidence="13" id="KW-0460">Magnesium</keyword>
<evidence type="ECO:0000256" key="3">
    <source>
        <dbReference type="ARBA" id="ARBA00004665"/>
    </source>
</evidence>